<proteinExistence type="predicted"/>
<dbReference type="AlphaFoldDB" id="A0A081BQB5"/>
<name>A0A081BQB5_9BACT</name>
<organism evidence="1">
    <name type="scientific">Candidatus Moduliflexus flocculans</name>
    <dbReference type="NCBI Taxonomy" id="1499966"/>
    <lineage>
        <taxon>Bacteria</taxon>
        <taxon>Candidatus Moduliflexota</taxon>
        <taxon>Candidatus Moduliflexia</taxon>
        <taxon>Candidatus Moduliflexales</taxon>
        <taxon>Candidatus Moduliflexaceae</taxon>
    </lineage>
</organism>
<protein>
    <recommendedName>
        <fullName evidence="3">Antitoxin</fullName>
    </recommendedName>
</protein>
<sequence>MQTEVVITLDTKIVQQAQQYAKIHGKSFSQLIADYLAILPIEEGQEREQQLPPITRSLRGILRHAELDEQTYHRYLEEKYL</sequence>
<dbReference type="InterPro" id="IPR045944">
    <property type="entry name" value="DUF6364"/>
</dbReference>
<evidence type="ECO:0000313" key="1">
    <source>
        <dbReference type="EMBL" id="GAK52581.1"/>
    </source>
</evidence>
<dbReference type="EMBL" id="DF820458">
    <property type="protein sequence ID" value="GAK52581.1"/>
    <property type="molecule type" value="Genomic_DNA"/>
</dbReference>
<reference evidence="1" key="1">
    <citation type="journal article" date="2015" name="PeerJ">
        <title>First genomic representation of candidate bacterial phylum KSB3 points to enhanced environmental sensing as a trigger of wastewater bulking.</title>
        <authorList>
            <person name="Sekiguchi Y."/>
            <person name="Ohashi A."/>
            <person name="Parks D.H."/>
            <person name="Yamauchi T."/>
            <person name="Tyson G.W."/>
            <person name="Hugenholtz P."/>
        </authorList>
    </citation>
    <scope>NUCLEOTIDE SEQUENCE [LARGE SCALE GENOMIC DNA]</scope>
</reference>
<dbReference type="STRING" id="1499966.U14_03833"/>
<dbReference type="Pfam" id="PF19891">
    <property type="entry name" value="DUF6364"/>
    <property type="match status" value="1"/>
</dbReference>
<evidence type="ECO:0000313" key="2">
    <source>
        <dbReference type="Proteomes" id="UP000030700"/>
    </source>
</evidence>
<gene>
    <name evidence="1" type="ORF">U14_03833</name>
</gene>
<evidence type="ECO:0008006" key="3">
    <source>
        <dbReference type="Google" id="ProtNLM"/>
    </source>
</evidence>
<dbReference type="Proteomes" id="UP000030700">
    <property type="component" value="Unassembled WGS sequence"/>
</dbReference>
<keyword evidence="2" id="KW-1185">Reference proteome</keyword>
<accession>A0A081BQB5</accession>
<dbReference type="HOGENOM" id="CLU_168243_3_1_0"/>